<evidence type="ECO:0000256" key="2">
    <source>
        <dbReference type="ARBA" id="ARBA00022475"/>
    </source>
</evidence>
<sequence length="468" mass="49567">MTTSNDLTRYGYRQELSRQLRFRDLVAYGLVYMVPIAPMAIFGGVYAGSGGMVALAYAIGVVALVFTAFSYAQMVKAFPMSGSVYNYAGRGISAPVGFLAGWVILLDYVLVPGLLYLVASVAMHATVPAVPVWLWLLGFVVVNTIINSVGIRMTAVVTRVMLIGELVVLAVFLAVAGWALASGKGRFSWEAFYNSDTFTWSLVAGAVSIAVLSFLGFDGISMLAEETRDGARQIGRAMAAVLVLAGVLFIAQTWLAAMLVTDPDALLAEGDVNGTAFYDAAAVAGGGWLATLCAVATAIAWGLPNSMVAQVATSRLLYAMARDRQLPAFLAKVSVRRSVPINATLLTGVVSLALGLYMATRADGITLLSSLINFGAMVAFLVLHVSVVAHHLIRRRSGNWWAHMVLPGIGFAILAYVVVNANIAAQRLGLAWLALGVIVLAGLYIAGRRPVLSGLAPTQPAGRDMERV</sequence>
<feature type="transmembrane region" description="Helical" evidence="6">
    <location>
        <begin position="130"/>
        <end position="149"/>
    </location>
</feature>
<dbReference type="PIRSF" id="PIRSF006060">
    <property type="entry name" value="AA_transporter"/>
    <property type="match status" value="1"/>
</dbReference>
<comment type="subcellular location">
    <subcellularLocation>
        <location evidence="1">Cell membrane</location>
        <topology evidence="1">Multi-pass membrane protein</topology>
    </subcellularLocation>
</comment>
<dbReference type="EMBL" id="RAQQ01000015">
    <property type="protein sequence ID" value="RKF25496.1"/>
    <property type="molecule type" value="Genomic_DNA"/>
</dbReference>
<feature type="transmembrane region" description="Helical" evidence="6">
    <location>
        <begin position="425"/>
        <end position="446"/>
    </location>
</feature>
<evidence type="ECO:0000256" key="1">
    <source>
        <dbReference type="ARBA" id="ARBA00004651"/>
    </source>
</evidence>
<dbReference type="AlphaFoldDB" id="A0A420EXK9"/>
<organism evidence="7 8">
    <name type="scientific">Micromonospora globbae</name>
    <dbReference type="NCBI Taxonomy" id="1894969"/>
    <lineage>
        <taxon>Bacteria</taxon>
        <taxon>Bacillati</taxon>
        <taxon>Actinomycetota</taxon>
        <taxon>Actinomycetes</taxon>
        <taxon>Micromonosporales</taxon>
        <taxon>Micromonosporaceae</taxon>
        <taxon>Micromonospora</taxon>
    </lineage>
</organism>
<dbReference type="PANTHER" id="PTHR42770:SF16">
    <property type="entry name" value="AMINO ACID PERMEASE"/>
    <property type="match status" value="1"/>
</dbReference>
<evidence type="ECO:0000256" key="6">
    <source>
        <dbReference type="SAM" id="Phobius"/>
    </source>
</evidence>
<feature type="transmembrane region" description="Helical" evidence="6">
    <location>
        <begin position="339"/>
        <end position="359"/>
    </location>
</feature>
<feature type="transmembrane region" description="Helical" evidence="6">
    <location>
        <begin position="237"/>
        <end position="260"/>
    </location>
</feature>
<feature type="transmembrane region" description="Helical" evidence="6">
    <location>
        <begin position="96"/>
        <end position="118"/>
    </location>
</feature>
<keyword evidence="4 6" id="KW-1133">Transmembrane helix</keyword>
<keyword evidence="3 6" id="KW-0812">Transmembrane</keyword>
<dbReference type="OrthoDB" id="9762947at2"/>
<name>A0A420EXK9_9ACTN</name>
<dbReference type="GO" id="GO:0005886">
    <property type="term" value="C:plasma membrane"/>
    <property type="evidence" value="ECO:0007669"/>
    <property type="project" value="UniProtKB-SubCell"/>
</dbReference>
<feature type="transmembrane region" description="Helical" evidence="6">
    <location>
        <begin position="25"/>
        <end position="48"/>
    </location>
</feature>
<dbReference type="PANTHER" id="PTHR42770">
    <property type="entry name" value="AMINO ACID TRANSPORTER-RELATED"/>
    <property type="match status" value="1"/>
</dbReference>
<evidence type="ECO:0000256" key="4">
    <source>
        <dbReference type="ARBA" id="ARBA00022989"/>
    </source>
</evidence>
<feature type="transmembrane region" description="Helical" evidence="6">
    <location>
        <begin position="280"/>
        <end position="303"/>
    </location>
</feature>
<feature type="transmembrane region" description="Helical" evidence="6">
    <location>
        <begin position="400"/>
        <end position="419"/>
    </location>
</feature>
<protein>
    <submittedName>
        <fullName evidence="7">APC family permease</fullName>
    </submittedName>
</protein>
<comment type="caution">
    <text evidence="7">The sequence shown here is derived from an EMBL/GenBank/DDBJ whole genome shotgun (WGS) entry which is preliminary data.</text>
</comment>
<dbReference type="Pfam" id="PF13520">
    <property type="entry name" value="AA_permease_2"/>
    <property type="match status" value="1"/>
</dbReference>
<dbReference type="Proteomes" id="UP000285744">
    <property type="component" value="Unassembled WGS sequence"/>
</dbReference>
<proteinExistence type="predicted"/>
<feature type="transmembrane region" description="Helical" evidence="6">
    <location>
        <begin position="156"/>
        <end position="178"/>
    </location>
</feature>
<evidence type="ECO:0000313" key="8">
    <source>
        <dbReference type="Proteomes" id="UP000285744"/>
    </source>
</evidence>
<dbReference type="InterPro" id="IPR002293">
    <property type="entry name" value="AA/rel_permease1"/>
</dbReference>
<accession>A0A420EXK9</accession>
<dbReference type="Gene3D" id="1.20.1740.10">
    <property type="entry name" value="Amino acid/polyamine transporter I"/>
    <property type="match status" value="1"/>
</dbReference>
<feature type="transmembrane region" description="Helical" evidence="6">
    <location>
        <begin position="54"/>
        <end position="75"/>
    </location>
</feature>
<evidence type="ECO:0000256" key="3">
    <source>
        <dbReference type="ARBA" id="ARBA00022692"/>
    </source>
</evidence>
<keyword evidence="5 6" id="KW-0472">Membrane</keyword>
<dbReference type="InterPro" id="IPR050367">
    <property type="entry name" value="APC_superfamily"/>
</dbReference>
<dbReference type="RefSeq" id="WP_120330204.1">
    <property type="nucleotide sequence ID" value="NZ_RAQQ01000015.1"/>
</dbReference>
<feature type="transmembrane region" description="Helical" evidence="6">
    <location>
        <begin position="198"/>
        <end position="217"/>
    </location>
</feature>
<evidence type="ECO:0000313" key="7">
    <source>
        <dbReference type="EMBL" id="RKF25496.1"/>
    </source>
</evidence>
<dbReference type="GO" id="GO:0022857">
    <property type="term" value="F:transmembrane transporter activity"/>
    <property type="evidence" value="ECO:0007669"/>
    <property type="project" value="InterPro"/>
</dbReference>
<reference evidence="7 8" key="1">
    <citation type="journal article" date="2018" name="Int. J. Syst. Evol. Microbiol.">
        <title>Micromonospora globbae sp. nov., an endophytic actinomycete isolated from roots of Globba winitii C. H. Wright.</title>
        <authorList>
            <person name="Kuncharoen N."/>
            <person name="Pittayakhajonwut P."/>
            <person name="Tanasupawat S."/>
        </authorList>
    </citation>
    <scope>NUCLEOTIDE SEQUENCE [LARGE SCALE GENOMIC DNA]</scope>
    <source>
        <strain evidence="7 8">WPS1-2</strain>
    </source>
</reference>
<gene>
    <name evidence="7" type="ORF">D7I43_20755</name>
</gene>
<evidence type="ECO:0000256" key="5">
    <source>
        <dbReference type="ARBA" id="ARBA00023136"/>
    </source>
</evidence>
<feature type="transmembrane region" description="Helical" evidence="6">
    <location>
        <begin position="371"/>
        <end position="393"/>
    </location>
</feature>
<keyword evidence="2" id="KW-1003">Cell membrane</keyword>